<dbReference type="Pfam" id="PF14503">
    <property type="entry name" value="YhfZ_C"/>
    <property type="match status" value="1"/>
</dbReference>
<feature type="domain" description="Uncharacterised protein YhfZ C-terminal" evidence="2">
    <location>
        <begin position="79"/>
        <end position="315"/>
    </location>
</feature>
<dbReference type="SUPFAM" id="SSF53850">
    <property type="entry name" value="Periplasmic binding protein-like II"/>
    <property type="match status" value="1"/>
</dbReference>
<evidence type="ECO:0000259" key="2">
    <source>
        <dbReference type="Pfam" id="PF14503"/>
    </source>
</evidence>
<dbReference type="AlphaFoldDB" id="A0A1I4GTX0"/>
<protein>
    <submittedName>
        <fullName evidence="3">Helix-turn-helix domain-containing protein</fullName>
    </submittedName>
</protein>
<keyword evidence="4" id="KW-1185">Reference proteome</keyword>
<dbReference type="Pfam" id="PF14502">
    <property type="entry name" value="HTH_41"/>
    <property type="match status" value="1"/>
</dbReference>
<dbReference type="InterPro" id="IPR041444">
    <property type="entry name" value="HTH_41"/>
</dbReference>
<accession>A0A1I4GTX0</accession>
<dbReference type="STRING" id="29563.SAMN02983006_00847"/>
<evidence type="ECO:0000313" key="4">
    <source>
        <dbReference type="Proteomes" id="UP000199006"/>
    </source>
</evidence>
<dbReference type="Gene3D" id="3.40.190.10">
    <property type="entry name" value="Periplasmic binding protein-like II"/>
    <property type="match status" value="2"/>
</dbReference>
<evidence type="ECO:0000313" key="3">
    <source>
        <dbReference type="EMBL" id="SFL32797.1"/>
    </source>
</evidence>
<organism evidence="3 4">
    <name type="scientific">Halanaerobium salsuginis</name>
    <dbReference type="NCBI Taxonomy" id="29563"/>
    <lineage>
        <taxon>Bacteria</taxon>
        <taxon>Bacillati</taxon>
        <taxon>Bacillota</taxon>
        <taxon>Clostridia</taxon>
        <taxon>Halanaerobiales</taxon>
        <taxon>Halanaerobiaceae</taxon>
        <taxon>Halanaerobium</taxon>
    </lineage>
</organism>
<dbReference type="OrthoDB" id="147067at2"/>
<dbReference type="NCBIfam" id="NF041241">
    <property type="entry name" value="YhfZ_full"/>
    <property type="match status" value="1"/>
</dbReference>
<dbReference type="RefSeq" id="WP_089860183.1">
    <property type="nucleotide sequence ID" value="NZ_FOTI01000008.1"/>
</dbReference>
<sequence length="315" mass="35904">MVSEIKTKMMSKIGYTTSMLAREFLLKNKGDRINTISAYAENFSTGRGTVQAAISFLTEHHALELESKGHLGSYIINLDYQLLWEIADLGMIMGLLPLPYSLRYEGLATGLNREFKQADFQYSIAYTRGSEKRINVLQEDKYDFVILSKFAANYYQAELQNELDLEILMGFGPGSYLSKHVIVFSDPASQQIESGMKIGLDPSSADHKILTELECQDKDVEFVELTYMKIMEHIRNKTIDAAVWNYDEISELENINFSDLQNESSLTMNKEISTAVILVNKNSRLIRRILNKTIDPAEVVKLQQAVLKRQLIPEY</sequence>
<dbReference type="EMBL" id="FOTI01000008">
    <property type="protein sequence ID" value="SFL32797.1"/>
    <property type="molecule type" value="Genomic_DNA"/>
</dbReference>
<feature type="domain" description="YhfZ helix-turn-helix" evidence="1">
    <location>
        <begin position="28"/>
        <end position="75"/>
    </location>
</feature>
<reference evidence="3 4" key="1">
    <citation type="submission" date="2016-10" db="EMBL/GenBank/DDBJ databases">
        <authorList>
            <person name="de Groot N.N."/>
        </authorList>
    </citation>
    <scope>NUCLEOTIDE SEQUENCE [LARGE SCALE GENOMIC DNA]</scope>
    <source>
        <strain evidence="3 4">ATCC 51327</strain>
    </source>
</reference>
<evidence type="ECO:0000259" key="1">
    <source>
        <dbReference type="Pfam" id="PF14502"/>
    </source>
</evidence>
<dbReference type="Proteomes" id="UP000199006">
    <property type="component" value="Unassembled WGS sequence"/>
</dbReference>
<dbReference type="InterPro" id="IPR032791">
    <property type="entry name" value="YhfZ_C"/>
</dbReference>
<gene>
    <name evidence="3" type="ORF">SAMN02983006_00847</name>
</gene>
<name>A0A1I4GTX0_9FIRM</name>
<proteinExistence type="predicted"/>